<protein>
    <submittedName>
        <fullName evidence="2">Uncharacterized protein</fullName>
    </submittedName>
</protein>
<dbReference type="AlphaFoldDB" id="A0A5N4CPC3"/>
<dbReference type="EMBL" id="JWIN03000021">
    <property type="protein sequence ID" value="KAB1260776.1"/>
    <property type="molecule type" value="Genomic_DNA"/>
</dbReference>
<name>A0A5N4CPC3_CAMDR</name>
<sequence>MRLLSKCRPSSDHQTRQGRACVRACTDHQREGSWGSGLMSFLEGLEGRRHARRAEAGGRPVSARQVDFSSRAMENHPLSRRRIEKAEVPAGDPGLAAHPARPPAPTCTSLHLTVPIAPLPGDGSLLSAPNTNPALPCFSLRPSRKKQGGGRQVKEWGPRTCVLSPPSSHWLSDSGALRTQRSWVALSLLASVDGQGEAGAGVLPCRGIQSSFLEGSVCPSQPDFTQGRGPQLESLAGTRAVPTPCTLLKFSCSARLPLTPAERKLLQEGLPAGHLCTRKTTVASAAAGPALCQGTSPPCIPHRGQRQEYTCMDCRAGIQGRGERSRIHLLSPRSRLHFYLECHLIRMPIRGSVFIKCLLNKRTSLHVYTHHTFRQMLLFWSTLVPFHILPGHLLTWRPEGTQGQKAPLETSPLPRLWDRTTCNRTGTQRPLQNSGNKPQASLLREQALVTLVLSSFSGTRTVALISGARVPGLGPRSQNCLYLVEMGQRHHPGPRIPQAQTKACSESGRSSLPSPRFCPQALPLCRGPAKLPALYPNGGLRGLFRMNPLASHYHCLPQPSPEFLKLGFGGAAYPGRLGQGRLALRLQAVRPVLPTPAPLELEAPSLLPPPQGAQRRLKGPRGFCIPHQHRPTGQLFPGGSLLRPCLHPAVYLLPRAVWPRTVGQCTEAGSLGERARVWEGEGTRALFSKLRTRAKAAPRHLGPNRGKAEAGSGLVGGRRNQAADREEARTKSKDSCDRKGRAQAARHQNSTAGTGLEGGEASGTKVIPYLAFSAFRSPHLIHCLRTRAALLGCPSLLLHTFQARMKNQTPYLGKIPSKRVMACQFWGGGVPGGGGGDGRGGRWSSWCAVHWVQEAACEAFKLGQQGPILDF</sequence>
<comment type="caution">
    <text evidence="2">The sequence shown here is derived from an EMBL/GenBank/DDBJ whole genome shotgun (WGS) entry which is preliminary data.</text>
</comment>
<feature type="region of interest" description="Disordered" evidence="1">
    <location>
        <begin position="693"/>
        <end position="758"/>
    </location>
</feature>
<accession>A0A5N4CPC3</accession>
<proteinExistence type="predicted"/>
<evidence type="ECO:0000313" key="2">
    <source>
        <dbReference type="EMBL" id="KAB1260776.1"/>
    </source>
</evidence>
<evidence type="ECO:0000256" key="1">
    <source>
        <dbReference type="SAM" id="MobiDB-lite"/>
    </source>
</evidence>
<gene>
    <name evidence="2" type="ORF">Cadr_000024300</name>
</gene>
<organism evidence="2 3">
    <name type="scientific">Camelus dromedarius</name>
    <name type="common">Dromedary</name>
    <name type="synonym">Arabian camel</name>
    <dbReference type="NCBI Taxonomy" id="9838"/>
    <lineage>
        <taxon>Eukaryota</taxon>
        <taxon>Metazoa</taxon>
        <taxon>Chordata</taxon>
        <taxon>Craniata</taxon>
        <taxon>Vertebrata</taxon>
        <taxon>Euteleostomi</taxon>
        <taxon>Mammalia</taxon>
        <taxon>Eutheria</taxon>
        <taxon>Laurasiatheria</taxon>
        <taxon>Artiodactyla</taxon>
        <taxon>Tylopoda</taxon>
        <taxon>Camelidae</taxon>
        <taxon>Camelus</taxon>
    </lineage>
</organism>
<dbReference type="Proteomes" id="UP000299084">
    <property type="component" value="Unassembled WGS sequence"/>
</dbReference>
<reference evidence="2 3" key="1">
    <citation type="journal article" date="2019" name="Mol. Ecol. Resour.">
        <title>Improving Illumina assemblies with Hi-C and long reads: an example with the North African dromedary.</title>
        <authorList>
            <person name="Elbers J.P."/>
            <person name="Rogers M.F."/>
            <person name="Perelman P.L."/>
            <person name="Proskuryakova A.A."/>
            <person name="Serdyukova N.A."/>
            <person name="Johnson W.E."/>
            <person name="Horin P."/>
            <person name="Corander J."/>
            <person name="Murphy D."/>
            <person name="Burger P.A."/>
        </authorList>
    </citation>
    <scope>NUCLEOTIDE SEQUENCE [LARGE SCALE GENOMIC DNA]</scope>
    <source>
        <strain evidence="2">Drom800</strain>
        <tissue evidence="2">Blood</tissue>
    </source>
</reference>
<feature type="region of interest" description="Disordered" evidence="1">
    <location>
        <begin position="52"/>
        <end position="77"/>
    </location>
</feature>
<feature type="compositionally biased region" description="Basic and acidic residues" evidence="1">
    <location>
        <begin position="721"/>
        <end position="740"/>
    </location>
</feature>
<feature type="region of interest" description="Disordered" evidence="1">
    <location>
        <begin position="139"/>
        <end position="159"/>
    </location>
</feature>
<evidence type="ECO:0000313" key="3">
    <source>
        <dbReference type="Proteomes" id="UP000299084"/>
    </source>
</evidence>
<keyword evidence="3" id="KW-1185">Reference proteome</keyword>